<comment type="caution">
    <text evidence="1">The sequence shown here is derived from an EMBL/GenBank/DDBJ whole genome shotgun (WGS) entry which is preliminary data.</text>
</comment>
<name>A0ABR9LIL7_9PSEU</name>
<evidence type="ECO:0000313" key="1">
    <source>
        <dbReference type="EMBL" id="MBE1580417.1"/>
    </source>
</evidence>
<gene>
    <name evidence="1" type="ORF">H4W30_007498</name>
</gene>
<keyword evidence="2" id="KW-1185">Reference proteome</keyword>
<accession>A0ABR9LIL7</accession>
<organism evidence="1 2">
    <name type="scientific">Amycolatopsis roodepoortensis</name>
    <dbReference type="NCBI Taxonomy" id="700274"/>
    <lineage>
        <taxon>Bacteria</taxon>
        <taxon>Bacillati</taxon>
        <taxon>Actinomycetota</taxon>
        <taxon>Actinomycetes</taxon>
        <taxon>Pseudonocardiales</taxon>
        <taxon>Pseudonocardiaceae</taxon>
        <taxon>Amycolatopsis</taxon>
    </lineage>
</organism>
<dbReference type="RefSeq" id="WP_192746981.1">
    <property type="nucleotide sequence ID" value="NZ_JADBEJ010000006.1"/>
</dbReference>
<evidence type="ECO:0000313" key="2">
    <source>
        <dbReference type="Proteomes" id="UP000656548"/>
    </source>
</evidence>
<proteinExistence type="predicted"/>
<dbReference type="Proteomes" id="UP000656548">
    <property type="component" value="Unassembled WGS sequence"/>
</dbReference>
<sequence length="56" mass="6245">MEENDTEQRLCFKCGKKPIEKPHVLCDGCLELLGQGGAAYWQSHEQRGATVVKVGR</sequence>
<dbReference type="EMBL" id="JADBEJ010000006">
    <property type="protein sequence ID" value="MBE1580417.1"/>
    <property type="molecule type" value="Genomic_DNA"/>
</dbReference>
<reference evidence="1 2" key="1">
    <citation type="submission" date="2020-10" db="EMBL/GenBank/DDBJ databases">
        <title>Sequencing the genomes of 1000 actinobacteria strains.</title>
        <authorList>
            <person name="Klenk H.-P."/>
        </authorList>
    </citation>
    <scope>NUCLEOTIDE SEQUENCE [LARGE SCALE GENOMIC DNA]</scope>
    <source>
        <strain evidence="1 2">DSM 46661</strain>
    </source>
</reference>
<protein>
    <submittedName>
        <fullName evidence="1">Uncharacterized protein</fullName>
    </submittedName>
</protein>